<reference evidence="7 8" key="1">
    <citation type="submission" date="2011-02" db="EMBL/GenBank/DDBJ databases">
        <title>The Genome Sequence of Sphaeroforma arctica JP610.</title>
        <authorList>
            <consortium name="The Broad Institute Genome Sequencing Platform"/>
            <person name="Russ C."/>
            <person name="Cuomo C."/>
            <person name="Young S.K."/>
            <person name="Zeng Q."/>
            <person name="Gargeya S."/>
            <person name="Alvarado L."/>
            <person name="Berlin A."/>
            <person name="Chapman S.B."/>
            <person name="Chen Z."/>
            <person name="Freedman E."/>
            <person name="Gellesch M."/>
            <person name="Goldberg J."/>
            <person name="Griggs A."/>
            <person name="Gujja S."/>
            <person name="Heilman E."/>
            <person name="Heiman D."/>
            <person name="Howarth C."/>
            <person name="Mehta T."/>
            <person name="Neiman D."/>
            <person name="Pearson M."/>
            <person name="Roberts A."/>
            <person name="Saif S."/>
            <person name="Shea T."/>
            <person name="Shenoy N."/>
            <person name="Sisk P."/>
            <person name="Stolte C."/>
            <person name="Sykes S."/>
            <person name="White J."/>
            <person name="Yandava C."/>
            <person name="Burger G."/>
            <person name="Gray M.W."/>
            <person name="Holland P.W.H."/>
            <person name="King N."/>
            <person name="Lang F.B.F."/>
            <person name="Roger A.J."/>
            <person name="Ruiz-Trillo I."/>
            <person name="Haas B."/>
            <person name="Nusbaum C."/>
            <person name="Birren B."/>
        </authorList>
    </citation>
    <scope>NUCLEOTIDE SEQUENCE [LARGE SCALE GENOMIC DNA]</scope>
    <source>
        <strain evidence="7 8">JP610</strain>
    </source>
</reference>
<evidence type="ECO:0000313" key="7">
    <source>
        <dbReference type="EMBL" id="KNC78491.1"/>
    </source>
</evidence>
<keyword evidence="3 6" id="KW-0963">Cytoplasm</keyword>
<protein>
    <recommendedName>
        <fullName evidence="6">Arp2/3 complex 34 kDa subunit</fullName>
    </recommendedName>
</protein>
<evidence type="ECO:0000256" key="2">
    <source>
        <dbReference type="ARBA" id="ARBA00007192"/>
    </source>
</evidence>
<dbReference type="GO" id="GO:0051015">
    <property type="term" value="F:actin filament binding"/>
    <property type="evidence" value="ECO:0007669"/>
    <property type="project" value="TreeGrafter"/>
</dbReference>
<comment type="similarity">
    <text evidence="2 6">Belongs to the ARPC2 family.</text>
</comment>
<dbReference type="SUPFAM" id="SSF69645">
    <property type="entry name" value="Arp2/3 complex subunits"/>
    <property type="match status" value="2"/>
</dbReference>
<dbReference type="PANTHER" id="PTHR12058:SF0">
    <property type="entry name" value="ACTIN-RELATED PROTEIN 2_3 COMPLEX SUBUNIT 2"/>
    <property type="match status" value="1"/>
</dbReference>
<dbReference type="GO" id="GO:0005200">
    <property type="term" value="F:structural constituent of cytoskeleton"/>
    <property type="evidence" value="ECO:0007669"/>
    <property type="project" value="TreeGrafter"/>
</dbReference>
<dbReference type="Pfam" id="PF04045">
    <property type="entry name" value="P34-Arc"/>
    <property type="match status" value="1"/>
</dbReference>
<dbReference type="FunFam" id="3.30.1460.20:FF:000002">
    <property type="entry name" value="Arp2/3 complex 34 kDa subunit"/>
    <property type="match status" value="1"/>
</dbReference>
<dbReference type="GO" id="GO:0030041">
    <property type="term" value="P:actin filament polymerization"/>
    <property type="evidence" value="ECO:0007669"/>
    <property type="project" value="InterPro"/>
</dbReference>
<dbReference type="Gene3D" id="3.30.1460.20">
    <property type="match status" value="2"/>
</dbReference>
<dbReference type="InterPro" id="IPR007188">
    <property type="entry name" value="ARPC2"/>
</dbReference>
<evidence type="ECO:0000256" key="1">
    <source>
        <dbReference type="ARBA" id="ARBA00004245"/>
    </source>
</evidence>
<dbReference type="InterPro" id="IPR034666">
    <property type="entry name" value="ARPC2/4"/>
</dbReference>
<comment type="subunit">
    <text evidence="6">Component of the Arp2/3 complex.</text>
</comment>
<accession>A0A0L0FPQ4</accession>
<keyword evidence="8" id="KW-1185">Reference proteome</keyword>
<dbReference type="GO" id="GO:0005885">
    <property type="term" value="C:Arp2/3 protein complex"/>
    <property type="evidence" value="ECO:0007669"/>
    <property type="project" value="InterPro"/>
</dbReference>
<dbReference type="STRING" id="667725.A0A0L0FPQ4"/>
<organism evidence="7 8">
    <name type="scientific">Sphaeroforma arctica JP610</name>
    <dbReference type="NCBI Taxonomy" id="667725"/>
    <lineage>
        <taxon>Eukaryota</taxon>
        <taxon>Ichthyosporea</taxon>
        <taxon>Ichthyophonida</taxon>
        <taxon>Sphaeroforma</taxon>
    </lineage>
</organism>
<evidence type="ECO:0000256" key="3">
    <source>
        <dbReference type="ARBA" id="ARBA00022490"/>
    </source>
</evidence>
<evidence type="ECO:0000313" key="8">
    <source>
        <dbReference type="Proteomes" id="UP000054560"/>
    </source>
</evidence>
<dbReference type="GeneID" id="25909588"/>
<dbReference type="OrthoDB" id="148331at2759"/>
<dbReference type="AlphaFoldDB" id="A0A0L0FPQ4"/>
<comment type="subcellular location">
    <subcellularLocation>
        <location evidence="1 6">Cytoplasm</location>
        <location evidence="1 6">Cytoskeleton</location>
    </subcellularLocation>
</comment>
<name>A0A0L0FPQ4_9EUKA</name>
<proteinExistence type="inferred from homology"/>
<dbReference type="GO" id="GO:0034314">
    <property type="term" value="P:Arp2/3 complex-mediated actin nucleation"/>
    <property type="evidence" value="ECO:0007669"/>
    <property type="project" value="InterPro"/>
</dbReference>
<keyword evidence="5 6" id="KW-0206">Cytoskeleton</keyword>
<sequence>MILLDDKNKILNDTLQKFLSTDSESLEPVDVTLADFDSVLYHMSPVEGAKSSLKISIGWPAFKEMQACGADDVLKRIYGDMITDTEKGYDFSIVVDSEALNEEKDEVVSKVALLKRNVFAAPFERAFRQQKEGGSEETMKIQYREDSSIWLQARHDRVTVVFSTTFQDADDITLANKVFLQEFVDAKKKVREAPQVIYSWKDPPSELDGTGAEAADNISYITFVLFPRHYDGDKEDNCINMLQMFRDYFHYHIKCSKAYLHTRMRARVSTSLKVLNRAKPEVKKDKKTFSGKTFAKR</sequence>
<evidence type="ECO:0000256" key="4">
    <source>
        <dbReference type="ARBA" id="ARBA00023203"/>
    </source>
</evidence>
<evidence type="ECO:0000256" key="5">
    <source>
        <dbReference type="ARBA" id="ARBA00023212"/>
    </source>
</evidence>
<gene>
    <name evidence="7" type="ORF">SARC_09084</name>
</gene>
<evidence type="ECO:0000256" key="6">
    <source>
        <dbReference type="RuleBase" id="RU364015"/>
    </source>
</evidence>
<dbReference type="Proteomes" id="UP000054560">
    <property type="component" value="Unassembled WGS sequence"/>
</dbReference>
<dbReference type="EMBL" id="KQ242480">
    <property type="protein sequence ID" value="KNC78491.1"/>
    <property type="molecule type" value="Genomic_DNA"/>
</dbReference>
<keyword evidence="4 6" id="KW-0009">Actin-binding</keyword>
<comment type="function">
    <text evidence="6">Functions as actin-binding component of the Arp2/3 complex which is involved in regulation of actin polymerization and together with an activating nucleation-promoting factor (NPF) mediates the formation of branched actin networks.</text>
</comment>
<dbReference type="PANTHER" id="PTHR12058">
    <property type="entry name" value="ARP2/3 COMPLEX 34 KDA SUBUNIT"/>
    <property type="match status" value="1"/>
</dbReference>
<dbReference type="eggNOG" id="KOG2826">
    <property type="taxonomic scope" value="Eukaryota"/>
</dbReference>
<dbReference type="RefSeq" id="XP_014152393.1">
    <property type="nucleotide sequence ID" value="XM_014296918.1"/>
</dbReference>